<feature type="transmembrane region" description="Helical" evidence="1">
    <location>
        <begin position="107"/>
        <end position="126"/>
    </location>
</feature>
<proteinExistence type="predicted"/>
<feature type="transmembrane region" description="Helical" evidence="1">
    <location>
        <begin position="56"/>
        <end position="81"/>
    </location>
</feature>
<comment type="caution">
    <text evidence="2">The sequence shown here is derived from an EMBL/GenBank/DDBJ whole genome shotgun (WGS) entry which is preliminary data.</text>
</comment>
<protein>
    <submittedName>
        <fullName evidence="2">Uncharacterized protein</fullName>
    </submittedName>
</protein>
<dbReference type="Proteomes" id="UP000284842">
    <property type="component" value="Unassembled WGS sequence"/>
</dbReference>
<keyword evidence="1" id="KW-0812">Transmembrane</keyword>
<keyword evidence="1" id="KW-1133">Transmembrane helix</keyword>
<evidence type="ECO:0000313" key="3">
    <source>
        <dbReference type="Proteomes" id="UP000284842"/>
    </source>
</evidence>
<evidence type="ECO:0000313" key="2">
    <source>
        <dbReference type="EMBL" id="PPR04616.1"/>
    </source>
</evidence>
<organism evidence="2 3">
    <name type="scientific">Panaeolus cyanescens</name>
    <dbReference type="NCBI Taxonomy" id="181874"/>
    <lineage>
        <taxon>Eukaryota</taxon>
        <taxon>Fungi</taxon>
        <taxon>Dikarya</taxon>
        <taxon>Basidiomycota</taxon>
        <taxon>Agaricomycotina</taxon>
        <taxon>Agaricomycetes</taxon>
        <taxon>Agaricomycetidae</taxon>
        <taxon>Agaricales</taxon>
        <taxon>Agaricineae</taxon>
        <taxon>Galeropsidaceae</taxon>
        <taxon>Panaeolus</taxon>
    </lineage>
</organism>
<feature type="transmembrane region" description="Helical" evidence="1">
    <location>
        <begin position="138"/>
        <end position="156"/>
    </location>
</feature>
<evidence type="ECO:0000256" key="1">
    <source>
        <dbReference type="SAM" id="Phobius"/>
    </source>
</evidence>
<gene>
    <name evidence="2" type="ORF">CVT24_011744</name>
</gene>
<dbReference type="InParanoid" id="A0A409YNR1"/>
<keyword evidence="3" id="KW-1185">Reference proteome</keyword>
<sequence length="215" mass="22363">MDTKAINLPPLKVHLDVDEVESGRPRFQPERMPIAIRLIRECWYALYFGRNNAERVGVFICSVIIAILIGLAVMYIGYMVLQSVNTPGFDGPNGFGSEAGSKAGSGLAAAGIQGGAAAFTPTLLLFWTCQRLLIRQRLLELLIFVFAGAMAGLAGSRAGNANPPIMPISVGMRAGALGATILGIGVLLISTVISFIVLVCGGGGNGGSGLDEVSG</sequence>
<keyword evidence="1" id="KW-0472">Membrane</keyword>
<dbReference type="AlphaFoldDB" id="A0A409YNR1"/>
<accession>A0A409YNR1</accession>
<name>A0A409YNR1_9AGAR</name>
<reference evidence="2 3" key="1">
    <citation type="journal article" date="2018" name="Evol. Lett.">
        <title>Horizontal gene cluster transfer increased hallucinogenic mushroom diversity.</title>
        <authorList>
            <person name="Reynolds H.T."/>
            <person name="Vijayakumar V."/>
            <person name="Gluck-Thaler E."/>
            <person name="Korotkin H.B."/>
            <person name="Matheny P.B."/>
            <person name="Slot J.C."/>
        </authorList>
    </citation>
    <scope>NUCLEOTIDE SEQUENCE [LARGE SCALE GENOMIC DNA]</scope>
    <source>
        <strain evidence="2 3">2629</strain>
    </source>
</reference>
<dbReference type="EMBL" id="NHTK01000913">
    <property type="protein sequence ID" value="PPR04616.1"/>
    <property type="molecule type" value="Genomic_DNA"/>
</dbReference>
<feature type="transmembrane region" description="Helical" evidence="1">
    <location>
        <begin position="176"/>
        <end position="200"/>
    </location>
</feature>